<dbReference type="FunFam" id="3.80.10.10:FF:000041">
    <property type="entry name" value="LRR receptor-like serine/threonine-protein kinase ERECTA"/>
    <property type="match status" value="1"/>
</dbReference>
<dbReference type="SUPFAM" id="SSF52047">
    <property type="entry name" value="RNI-like"/>
    <property type="match status" value="1"/>
</dbReference>
<evidence type="ECO:0000259" key="13">
    <source>
        <dbReference type="Pfam" id="PF08263"/>
    </source>
</evidence>
<dbReference type="InterPro" id="IPR013210">
    <property type="entry name" value="LRR_N_plant-typ"/>
</dbReference>
<dbReference type="InterPro" id="IPR046956">
    <property type="entry name" value="RLP23-like"/>
</dbReference>
<keyword evidence="11" id="KW-0325">Glycoprotein</keyword>
<keyword evidence="6" id="KW-0732">Signal</keyword>
<dbReference type="PANTHER" id="PTHR48063">
    <property type="entry name" value="LRR RECEPTOR-LIKE KINASE"/>
    <property type="match status" value="1"/>
</dbReference>
<dbReference type="PANTHER" id="PTHR48063:SF52">
    <property type="entry name" value="LRR RECEPTOR-LIKE KINASE FAMILY PROTEIN"/>
    <property type="match status" value="1"/>
</dbReference>
<reference evidence="14" key="1">
    <citation type="submission" date="2020-09" db="EMBL/GenBank/DDBJ databases">
        <title>Genome-Enabled Discovery of Anthraquinone Biosynthesis in Senna tora.</title>
        <authorList>
            <person name="Kang S.-H."/>
            <person name="Pandey R.P."/>
            <person name="Lee C.-M."/>
            <person name="Sim J.-S."/>
            <person name="Jeong J.-T."/>
            <person name="Choi B.-S."/>
            <person name="Jung M."/>
            <person name="Ginzburg D."/>
            <person name="Zhao K."/>
            <person name="Won S.Y."/>
            <person name="Oh T.-J."/>
            <person name="Yu Y."/>
            <person name="Kim N.-H."/>
            <person name="Lee O.R."/>
            <person name="Lee T.-H."/>
            <person name="Bashyal P."/>
            <person name="Kim T.-S."/>
            <person name="Lee W.-H."/>
            <person name="Kawkins C."/>
            <person name="Kim C.-K."/>
            <person name="Kim J.S."/>
            <person name="Ahn B.O."/>
            <person name="Rhee S.Y."/>
            <person name="Sohng J.K."/>
        </authorList>
    </citation>
    <scope>NUCLEOTIDE SEQUENCE</scope>
    <source>
        <tissue evidence="14">Leaf</tissue>
    </source>
</reference>
<evidence type="ECO:0000256" key="6">
    <source>
        <dbReference type="ARBA" id="ARBA00022729"/>
    </source>
</evidence>
<evidence type="ECO:0000256" key="2">
    <source>
        <dbReference type="ARBA" id="ARBA00004479"/>
    </source>
</evidence>
<evidence type="ECO:0000256" key="12">
    <source>
        <dbReference type="SAM" id="Phobius"/>
    </source>
</evidence>
<feature type="transmembrane region" description="Helical" evidence="12">
    <location>
        <begin position="636"/>
        <end position="657"/>
    </location>
</feature>
<keyword evidence="3" id="KW-1003">Cell membrane</keyword>
<keyword evidence="15" id="KW-1185">Reference proteome</keyword>
<evidence type="ECO:0000256" key="10">
    <source>
        <dbReference type="ARBA" id="ARBA00023170"/>
    </source>
</evidence>
<dbReference type="SUPFAM" id="SSF52058">
    <property type="entry name" value="L domain-like"/>
    <property type="match status" value="1"/>
</dbReference>
<dbReference type="PROSITE" id="PS51450">
    <property type="entry name" value="LRR"/>
    <property type="match status" value="2"/>
</dbReference>
<dbReference type="InterPro" id="IPR001611">
    <property type="entry name" value="Leu-rich_rpt"/>
</dbReference>
<organism evidence="14 15">
    <name type="scientific">Senna tora</name>
    <dbReference type="NCBI Taxonomy" id="362788"/>
    <lineage>
        <taxon>Eukaryota</taxon>
        <taxon>Viridiplantae</taxon>
        <taxon>Streptophyta</taxon>
        <taxon>Embryophyta</taxon>
        <taxon>Tracheophyta</taxon>
        <taxon>Spermatophyta</taxon>
        <taxon>Magnoliopsida</taxon>
        <taxon>eudicotyledons</taxon>
        <taxon>Gunneridae</taxon>
        <taxon>Pentapetalae</taxon>
        <taxon>rosids</taxon>
        <taxon>fabids</taxon>
        <taxon>Fabales</taxon>
        <taxon>Fabaceae</taxon>
        <taxon>Caesalpinioideae</taxon>
        <taxon>Cassia clade</taxon>
        <taxon>Senna</taxon>
    </lineage>
</organism>
<dbReference type="Gene3D" id="3.80.10.10">
    <property type="entry name" value="Ribonuclease Inhibitor"/>
    <property type="match status" value="2"/>
</dbReference>
<accession>A0A834T824</accession>
<keyword evidence="5 12" id="KW-0812">Transmembrane</keyword>
<evidence type="ECO:0000313" key="15">
    <source>
        <dbReference type="Proteomes" id="UP000634136"/>
    </source>
</evidence>
<keyword evidence="10 14" id="KW-0675">Receptor</keyword>
<dbReference type="EMBL" id="JAAIUW010000009">
    <property type="protein sequence ID" value="KAF7815732.1"/>
    <property type="molecule type" value="Genomic_DNA"/>
</dbReference>
<evidence type="ECO:0000256" key="7">
    <source>
        <dbReference type="ARBA" id="ARBA00022737"/>
    </source>
</evidence>
<keyword evidence="9 12" id="KW-0472">Membrane</keyword>
<dbReference type="InterPro" id="IPR032675">
    <property type="entry name" value="LRR_dom_sf"/>
</dbReference>
<dbReference type="Pfam" id="PF13855">
    <property type="entry name" value="LRR_8"/>
    <property type="match status" value="1"/>
</dbReference>
<dbReference type="Pfam" id="PF00560">
    <property type="entry name" value="LRR_1"/>
    <property type="match status" value="4"/>
</dbReference>
<evidence type="ECO:0000256" key="3">
    <source>
        <dbReference type="ARBA" id="ARBA00022475"/>
    </source>
</evidence>
<protein>
    <submittedName>
        <fullName evidence="14">Receptor-like protein EIX2</fullName>
    </submittedName>
</protein>
<gene>
    <name evidence="14" type="ORF">G2W53_029701</name>
</gene>
<evidence type="ECO:0000256" key="11">
    <source>
        <dbReference type="ARBA" id="ARBA00023180"/>
    </source>
</evidence>
<dbReference type="OrthoDB" id="1430395at2759"/>
<keyword evidence="8 12" id="KW-1133">Transmembrane helix</keyword>
<proteinExistence type="predicted"/>
<evidence type="ECO:0000256" key="1">
    <source>
        <dbReference type="ARBA" id="ARBA00004236"/>
    </source>
</evidence>
<name>A0A834T824_9FABA</name>
<evidence type="ECO:0000256" key="5">
    <source>
        <dbReference type="ARBA" id="ARBA00022692"/>
    </source>
</evidence>
<comment type="subcellular location">
    <subcellularLocation>
        <location evidence="1">Cell membrane</location>
    </subcellularLocation>
    <subcellularLocation>
        <location evidence="2">Membrane</location>
        <topology evidence="2">Single-pass type I membrane protein</topology>
    </subcellularLocation>
</comment>
<evidence type="ECO:0000313" key="14">
    <source>
        <dbReference type="EMBL" id="KAF7815732.1"/>
    </source>
</evidence>
<keyword evidence="4" id="KW-0433">Leucine-rich repeat</keyword>
<evidence type="ECO:0000256" key="4">
    <source>
        <dbReference type="ARBA" id="ARBA00022614"/>
    </source>
</evidence>
<comment type="caution">
    <text evidence="14">The sequence shown here is derived from an EMBL/GenBank/DDBJ whole genome shotgun (WGS) entry which is preliminary data.</text>
</comment>
<dbReference type="Proteomes" id="UP000634136">
    <property type="component" value="Unassembled WGS sequence"/>
</dbReference>
<dbReference type="AlphaFoldDB" id="A0A834T824"/>
<sequence>MLFATAHNRSIYGESNNNNNEVVRCNKKDQEALLMFKEGVVDPRMSLISWSSEEDCCAWVGVLCDNITGRVTQLHLANGYYLQGEINLSLLQLEFLNHLDLSLNYFEALTISHPSVNFSNNLQYLDLSRNYYLHINDLHWLSQLSSLTYLDLSGVDIGNETKWLQYMAMLPSLSKLRLSNCGLGNIMSPSYFPNFTSLTTLDLSNNNLELELSNLLHNITSDISYLYLGMNKFKGEIPIALLRFQNLKGLNLWSNQLTGPIPSSLGNLSSLVYLDLSSNHLVGILSEANFCNLSNLKSLNLGSNGFEFDFDPNWVPPFQLDDFGSSNTSLGPNFPTWLYTQKSLNDLDLSSSGLSFIADDMFWSFIGRIQTVYLSENSISGDLSNVTINTANIRLDHNNFTGSLPYLSPNVDEFRASHNSFSGSLFPLLCHHQESHAQENMLSTLEIPNNHLTGSLPDCWANWKQLDYLNFGSNKLTGEVPPSMATLSNLGILDLHDNNFFGNFSLDLSNWTNLQYLLLEGNKFSGNLPNTMHKGLVVLELRSNQFTGNIPPQICDFPSLMVLDLAENRLSGSIPHCVYNIMVSINEPLRANIIDSITKGQKLEFRNIWMLRSFDVSANNLNRESSVLEGFTLSPLPYPVLLFLSVLFVFLAISSYFSYEEAVESAEDGNRSGGTGEGADGGGGVEIRLVILYPIDLELV</sequence>
<evidence type="ECO:0000256" key="8">
    <source>
        <dbReference type="ARBA" id="ARBA00022989"/>
    </source>
</evidence>
<dbReference type="GO" id="GO:0005886">
    <property type="term" value="C:plasma membrane"/>
    <property type="evidence" value="ECO:0007669"/>
    <property type="project" value="UniProtKB-SubCell"/>
</dbReference>
<keyword evidence="7" id="KW-0677">Repeat</keyword>
<feature type="domain" description="Leucine-rich repeat-containing N-terminal plant-type" evidence="13">
    <location>
        <begin position="27"/>
        <end position="65"/>
    </location>
</feature>
<dbReference type="Pfam" id="PF08263">
    <property type="entry name" value="LRRNT_2"/>
    <property type="match status" value="1"/>
</dbReference>
<evidence type="ECO:0000256" key="9">
    <source>
        <dbReference type="ARBA" id="ARBA00023136"/>
    </source>
</evidence>
<dbReference type="FunFam" id="3.80.10.10:FF:000383">
    <property type="entry name" value="Leucine-rich repeat receptor protein kinase EMS1"/>
    <property type="match status" value="1"/>
</dbReference>